<reference evidence="2 3" key="1">
    <citation type="journal article" date="2023" name="Commun. Biol.">
        <title>Genome analysis of Parmales, the sister group of diatoms, reveals the evolutionary specialization of diatoms from phago-mixotrophs to photoautotrophs.</title>
        <authorList>
            <person name="Ban H."/>
            <person name="Sato S."/>
            <person name="Yoshikawa S."/>
            <person name="Yamada K."/>
            <person name="Nakamura Y."/>
            <person name="Ichinomiya M."/>
            <person name="Sato N."/>
            <person name="Blanc-Mathieu R."/>
            <person name="Endo H."/>
            <person name="Kuwata A."/>
            <person name="Ogata H."/>
        </authorList>
    </citation>
    <scope>NUCLEOTIDE SEQUENCE [LARGE SCALE GENOMIC DNA]</scope>
</reference>
<accession>A0ABQ6MTE0</accession>
<dbReference type="Proteomes" id="UP001165060">
    <property type="component" value="Unassembled WGS sequence"/>
</dbReference>
<name>A0ABQ6MTE0_9STRA</name>
<evidence type="ECO:0000313" key="2">
    <source>
        <dbReference type="EMBL" id="GMI32899.1"/>
    </source>
</evidence>
<comment type="caution">
    <text evidence="2">The sequence shown here is derived from an EMBL/GenBank/DDBJ whole genome shotgun (WGS) entry which is preliminary data.</text>
</comment>
<sequence length="249" mass="27319">YNLLQQCETLFLNIKEHMGMGDKGGASLQTAGLSSVVSSMRSASERCTAAGESDKLKAAFMESEEYRGAVRKAVGFAIAVAEDMQFGMSDLEVLRKDRELVRRLSEQILQEPEHLDTQHVLTLSPKVRGNRAPSIVKTPRYSSMSFTEEALEELDEEERQSRDEERRRGSNPKTLSKKESGAEVVKGTIVRRQTGGTAMHKASTQAIYKEAGEQKSSRVTARKPTGGSELGIEFSIESTTNKPSGGGED</sequence>
<feature type="non-terminal residue" evidence="2">
    <location>
        <position position="1"/>
    </location>
</feature>
<evidence type="ECO:0000256" key="1">
    <source>
        <dbReference type="SAM" id="MobiDB-lite"/>
    </source>
</evidence>
<evidence type="ECO:0000313" key="3">
    <source>
        <dbReference type="Proteomes" id="UP001165060"/>
    </source>
</evidence>
<organism evidence="2 3">
    <name type="scientific">Tetraparma gracilis</name>
    <dbReference type="NCBI Taxonomy" id="2962635"/>
    <lineage>
        <taxon>Eukaryota</taxon>
        <taxon>Sar</taxon>
        <taxon>Stramenopiles</taxon>
        <taxon>Ochrophyta</taxon>
        <taxon>Bolidophyceae</taxon>
        <taxon>Parmales</taxon>
        <taxon>Triparmaceae</taxon>
        <taxon>Tetraparma</taxon>
    </lineage>
</organism>
<dbReference type="EMBL" id="BRYB01001755">
    <property type="protein sequence ID" value="GMI32899.1"/>
    <property type="molecule type" value="Genomic_DNA"/>
</dbReference>
<protein>
    <submittedName>
        <fullName evidence="2">Uncharacterized protein</fullName>
    </submittedName>
</protein>
<gene>
    <name evidence="2" type="ORF">TeGR_g5412</name>
</gene>
<keyword evidence="3" id="KW-1185">Reference proteome</keyword>
<proteinExistence type="predicted"/>
<feature type="region of interest" description="Disordered" evidence="1">
    <location>
        <begin position="130"/>
        <end position="249"/>
    </location>
</feature>
<feature type="compositionally biased region" description="Basic and acidic residues" evidence="1">
    <location>
        <begin position="159"/>
        <end position="168"/>
    </location>
</feature>
<feature type="compositionally biased region" description="Acidic residues" evidence="1">
    <location>
        <begin position="149"/>
        <end position="158"/>
    </location>
</feature>